<keyword evidence="2" id="KW-1185">Reference proteome</keyword>
<gene>
    <name evidence="1" type="ORF">cyc_02644</name>
</gene>
<dbReference type="Proteomes" id="UP000095192">
    <property type="component" value="Unassembled WGS sequence"/>
</dbReference>
<dbReference type="InParanoid" id="A0A1D3CRM9"/>
<evidence type="ECO:0000313" key="2">
    <source>
        <dbReference type="Proteomes" id="UP000095192"/>
    </source>
</evidence>
<proteinExistence type="predicted"/>
<comment type="caution">
    <text evidence="1">The sequence shown here is derived from an EMBL/GenBank/DDBJ whole genome shotgun (WGS) entry which is preliminary data.</text>
</comment>
<dbReference type="EMBL" id="JROU02002227">
    <property type="protein sequence ID" value="OEH73853.1"/>
    <property type="molecule type" value="Genomic_DNA"/>
</dbReference>
<dbReference type="VEuPathDB" id="ToxoDB:cyc_02644"/>
<protein>
    <submittedName>
        <fullName evidence="1">Uncharacterized protein</fullName>
    </submittedName>
</protein>
<name>A0A1D3CRM9_9EIME</name>
<reference evidence="1 2" key="1">
    <citation type="journal article" date="2016" name="BMC Genomics">
        <title>Comparative genomics reveals Cyclospora cayetanensis possesses coccidia-like metabolism and invasion components but unique surface antigens.</title>
        <authorList>
            <person name="Liu S."/>
            <person name="Wang L."/>
            <person name="Zheng H."/>
            <person name="Xu Z."/>
            <person name="Roellig D.M."/>
            <person name="Li N."/>
            <person name="Frace M.A."/>
            <person name="Tang K."/>
            <person name="Arrowood M.J."/>
            <person name="Moss D.M."/>
            <person name="Zhang L."/>
            <person name="Feng Y."/>
            <person name="Xiao L."/>
        </authorList>
    </citation>
    <scope>NUCLEOTIDE SEQUENCE [LARGE SCALE GENOMIC DNA]</scope>
    <source>
        <strain evidence="1 2">CHN_HEN01</strain>
    </source>
</reference>
<sequence length="189" mass="21459">MQRRAEAKEACMCALADVYLKRVELQLKPSHETRELDRGCACKRIHQERETAWICQEEKRRIEECLRWTPAERIKLCDTLLTVCNEESESGRRLLCVVRELVLETGVPHYLTQHLCSEQTTPAEPSSRHELCVLTAAFFFVGEEGAEAVLLFELPRFRGGGRGQRGSLIYAGRYGEEASSLPCSKGKNT</sequence>
<accession>A0A1D3CRM9</accession>
<dbReference type="AlphaFoldDB" id="A0A1D3CRM9"/>
<organism evidence="1 2">
    <name type="scientific">Cyclospora cayetanensis</name>
    <dbReference type="NCBI Taxonomy" id="88456"/>
    <lineage>
        <taxon>Eukaryota</taxon>
        <taxon>Sar</taxon>
        <taxon>Alveolata</taxon>
        <taxon>Apicomplexa</taxon>
        <taxon>Conoidasida</taxon>
        <taxon>Coccidia</taxon>
        <taxon>Eucoccidiorida</taxon>
        <taxon>Eimeriorina</taxon>
        <taxon>Eimeriidae</taxon>
        <taxon>Cyclospora</taxon>
    </lineage>
</organism>
<evidence type="ECO:0000313" key="1">
    <source>
        <dbReference type="EMBL" id="OEH73853.1"/>
    </source>
</evidence>